<feature type="compositionally biased region" description="Polar residues" evidence="1">
    <location>
        <begin position="353"/>
        <end position="371"/>
    </location>
</feature>
<feature type="region of interest" description="Disordered" evidence="1">
    <location>
        <begin position="158"/>
        <end position="177"/>
    </location>
</feature>
<gene>
    <name evidence="2" type="ORF">V6N12_016166</name>
</gene>
<protein>
    <submittedName>
        <fullName evidence="2">Uncharacterized protein</fullName>
    </submittedName>
</protein>
<feature type="compositionally biased region" description="Polar residues" evidence="1">
    <location>
        <begin position="56"/>
        <end position="69"/>
    </location>
</feature>
<sequence>MSSQGEWRKRRQAITLYVNNISETLHWKGLWQAFGRHGEPRQSYWRKVGIEPSIKPQASGSGTRRNSFTEFKERTNNPVTEKKEEVENKSEMGGGAGLNGDKRMRITFREENLGKEPTFDFGGADMGKGCSIADQELVGEEPERGVAETVITKNGNRTVKGDMENEKKGLEGSSGAKEGITHKLGSNTNQGVNLEAESTPCSGRREKEDNGVEKTSLSPIVKSLEIESEGVEDWSSASEEEGSLYRAERVFFPELDAKQVIKKRYGLLMKIQGKSISEKEHKKRDRAVCKEKLSSKGWDMSELSGRSLSDSDLVHRWKVLTKKAKKGLALGKRLGAEIEGNEEGAVRELAFLESSQENNQGPESGDSTPTRNQERGVFRFGNQ</sequence>
<comment type="caution">
    <text evidence="2">The sequence shown here is derived from an EMBL/GenBank/DDBJ whole genome shotgun (WGS) entry which is preliminary data.</text>
</comment>
<feature type="compositionally biased region" description="Basic and acidic residues" evidence="1">
    <location>
        <begin position="203"/>
        <end position="212"/>
    </location>
</feature>
<name>A0ABR2C8W5_9ROSI</name>
<feature type="compositionally biased region" description="Basic and acidic residues" evidence="1">
    <location>
        <begin position="70"/>
        <end position="90"/>
    </location>
</feature>
<evidence type="ECO:0000256" key="1">
    <source>
        <dbReference type="SAM" id="MobiDB-lite"/>
    </source>
</evidence>
<organism evidence="2 3">
    <name type="scientific">Hibiscus sabdariffa</name>
    <name type="common">roselle</name>
    <dbReference type="NCBI Taxonomy" id="183260"/>
    <lineage>
        <taxon>Eukaryota</taxon>
        <taxon>Viridiplantae</taxon>
        <taxon>Streptophyta</taxon>
        <taxon>Embryophyta</taxon>
        <taxon>Tracheophyta</taxon>
        <taxon>Spermatophyta</taxon>
        <taxon>Magnoliopsida</taxon>
        <taxon>eudicotyledons</taxon>
        <taxon>Gunneridae</taxon>
        <taxon>Pentapetalae</taxon>
        <taxon>rosids</taxon>
        <taxon>malvids</taxon>
        <taxon>Malvales</taxon>
        <taxon>Malvaceae</taxon>
        <taxon>Malvoideae</taxon>
        <taxon>Hibiscus</taxon>
    </lineage>
</organism>
<dbReference type="EMBL" id="JBBPBM010000062">
    <property type="protein sequence ID" value="KAK8515860.1"/>
    <property type="molecule type" value="Genomic_DNA"/>
</dbReference>
<proteinExistence type="predicted"/>
<evidence type="ECO:0000313" key="2">
    <source>
        <dbReference type="EMBL" id="KAK8515860.1"/>
    </source>
</evidence>
<feature type="region of interest" description="Disordered" evidence="1">
    <location>
        <begin position="349"/>
        <end position="383"/>
    </location>
</feature>
<feature type="region of interest" description="Disordered" evidence="1">
    <location>
        <begin position="195"/>
        <end position="215"/>
    </location>
</feature>
<feature type="region of interest" description="Disordered" evidence="1">
    <location>
        <begin position="52"/>
        <end position="101"/>
    </location>
</feature>
<keyword evidence="3" id="KW-1185">Reference proteome</keyword>
<dbReference type="Proteomes" id="UP001472677">
    <property type="component" value="Unassembled WGS sequence"/>
</dbReference>
<accession>A0ABR2C8W5</accession>
<feature type="compositionally biased region" description="Basic and acidic residues" evidence="1">
    <location>
        <begin position="159"/>
        <end position="170"/>
    </location>
</feature>
<evidence type="ECO:0000313" key="3">
    <source>
        <dbReference type="Proteomes" id="UP001472677"/>
    </source>
</evidence>
<reference evidence="2 3" key="1">
    <citation type="journal article" date="2024" name="G3 (Bethesda)">
        <title>Genome assembly of Hibiscus sabdariffa L. provides insights into metabolisms of medicinal natural products.</title>
        <authorList>
            <person name="Kim T."/>
        </authorList>
    </citation>
    <scope>NUCLEOTIDE SEQUENCE [LARGE SCALE GENOMIC DNA]</scope>
    <source>
        <strain evidence="2">TK-2024</strain>
        <tissue evidence="2">Old leaves</tissue>
    </source>
</reference>